<dbReference type="GO" id="GO:0008236">
    <property type="term" value="F:serine-type peptidase activity"/>
    <property type="evidence" value="ECO:0007669"/>
    <property type="project" value="UniProtKB-KW"/>
</dbReference>
<dbReference type="InterPro" id="IPR029062">
    <property type="entry name" value="Class_I_gatase-like"/>
</dbReference>
<keyword evidence="4" id="KW-0720">Serine protease</keyword>
<dbReference type="EMBL" id="FOCI01000001">
    <property type="protein sequence ID" value="SEM43354.1"/>
    <property type="molecule type" value="Genomic_DNA"/>
</dbReference>
<protein>
    <submittedName>
        <fullName evidence="5">Dipeptidase E</fullName>
    </submittedName>
</protein>
<evidence type="ECO:0000256" key="4">
    <source>
        <dbReference type="ARBA" id="ARBA00022825"/>
    </source>
</evidence>
<name>A0A1H7YBW4_9RHOB</name>
<dbReference type="AlphaFoldDB" id="A0A1H7YBW4"/>
<reference evidence="5 6" key="1">
    <citation type="submission" date="2016-10" db="EMBL/GenBank/DDBJ databases">
        <authorList>
            <person name="de Groot N.N."/>
        </authorList>
    </citation>
    <scope>NUCLEOTIDE SEQUENCE [LARGE SCALE GENOMIC DNA]</scope>
    <source>
        <strain evidence="5 6">DSM 16213</strain>
    </source>
</reference>
<gene>
    <name evidence="5" type="ORF">SAMN04488003_10194</name>
</gene>
<dbReference type="OrthoDB" id="3373764at2"/>
<comment type="similarity">
    <text evidence="1">Belongs to the peptidase S51 family.</text>
</comment>
<dbReference type="InterPro" id="IPR005320">
    <property type="entry name" value="Peptidase_S51"/>
</dbReference>
<dbReference type="Pfam" id="PF03575">
    <property type="entry name" value="Peptidase_S51"/>
    <property type="match status" value="1"/>
</dbReference>
<keyword evidence="2" id="KW-0645">Protease</keyword>
<proteinExistence type="inferred from homology"/>
<dbReference type="Proteomes" id="UP000199585">
    <property type="component" value="Unassembled WGS sequence"/>
</dbReference>
<evidence type="ECO:0000313" key="6">
    <source>
        <dbReference type="Proteomes" id="UP000199585"/>
    </source>
</evidence>
<dbReference type="SUPFAM" id="SSF52317">
    <property type="entry name" value="Class I glutamine amidotransferase-like"/>
    <property type="match status" value="1"/>
</dbReference>
<organism evidence="5 6">
    <name type="scientific">Loktanella fryxellensis</name>
    <dbReference type="NCBI Taxonomy" id="245187"/>
    <lineage>
        <taxon>Bacteria</taxon>
        <taxon>Pseudomonadati</taxon>
        <taxon>Pseudomonadota</taxon>
        <taxon>Alphaproteobacteria</taxon>
        <taxon>Rhodobacterales</taxon>
        <taxon>Roseobacteraceae</taxon>
        <taxon>Loktanella</taxon>
    </lineage>
</organism>
<keyword evidence="3" id="KW-0378">Hydrolase</keyword>
<evidence type="ECO:0000313" key="5">
    <source>
        <dbReference type="EMBL" id="SEM43354.1"/>
    </source>
</evidence>
<dbReference type="STRING" id="245187.SAMN04488003_10194"/>
<keyword evidence="6" id="KW-1185">Reference proteome</keyword>
<dbReference type="GO" id="GO:0006508">
    <property type="term" value="P:proteolysis"/>
    <property type="evidence" value="ECO:0007669"/>
    <property type="project" value="UniProtKB-KW"/>
</dbReference>
<evidence type="ECO:0000256" key="3">
    <source>
        <dbReference type="ARBA" id="ARBA00022801"/>
    </source>
</evidence>
<dbReference type="PANTHER" id="PTHR20842:SF0">
    <property type="entry name" value="ALPHA-ASPARTYL DIPEPTIDASE"/>
    <property type="match status" value="1"/>
</dbReference>
<dbReference type="PANTHER" id="PTHR20842">
    <property type="entry name" value="PROTEASE S51 ALPHA-ASPARTYL DIPEPTIDASE"/>
    <property type="match status" value="1"/>
</dbReference>
<evidence type="ECO:0000256" key="2">
    <source>
        <dbReference type="ARBA" id="ARBA00022670"/>
    </source>
</evidence>
<evidence type="ECO:0000256" key="1">
    <source>
        <dbReference type="ARBA" id="ARBA00006534"/>
    </source>
</evidence>
<accession>A0A1H7YBW4</accession>
<dbReference type="Gene3D" id="3.40.50.880">
    <property type="match status" value="1"/>
</dbReference>
<sequence>MRLFLSSHRLGRHEDRLLQLVGARRNALVVGNAQDHIPAAARALYQATAYDPVAELTRLGLPAGWLDLRDYIGAPIRLYDVLRTCGLVWVPGGNAFVLRRAMRASGFDAVIHGLLEQDALVYGGSSAGAIVAAPTLRGLDLMDDPAPGTWGDEPVSYAGLGLFPRSVVPHVQSAHRDSPGADRAADWLTEQGLPFVGLQDGQAILVDGDRTVLLP</sequence>